<evidence type="ECO:0000256" key="4">
    <source>
        <dbReference type="ARBA" id="ARBA00023180"/>
    </source>
</evidence>
<dbReference type="Pfam" id="PF00047">
    <property type="entry name" value="ig"/>
    <property type="match status" value="1"/>
</dbReference>
<dbReference type="EMBL" id="KK853047">
    <property type="protein sequence ID" value="KDR12091.1"/>
    <property type="molecule type" value="Genomic_DNA"/>
</dbReference>
<keyword evidence="4" id="KW-0325">Glycoprotein</keyword>
<dbReference type="SMART" id="SM00409">
    <property type="entry name" value="IG"/>
    <property type="match status" value="6"/>
</dbReference>
<feature type="domain" description="Fibronectin type-III" evidence="9">
    <location>
        <begin position="566"/>
        <end position="681"/>
    </location>
</feature>
<dbReference type="Pfam" id="PF08205">
    <property type="entry name" value="C2-set_2"/>
    <property type="match status" value="1"/>
</dbReference>
<evidence type="ECO:0000256" key="3">
    <source>
        <dbReference type="ARBA" id="ARBA00023157"/>
    </source>
</evidence>
<keyword evidence="3" id="KW-1015">Disulfide bond</keyword>
<dbReference type="GO" id="GO:0098609">
    <property type="term" value="P:cell-cell adhesion"/>
    <property type="evidence" value="ECO:0007669"/>
    <property type="project" value="TreeGrafter"/>
</dbReference>
<dbReference type="eggNOG" id="KOG3515">
    <property type="taxonomic scope" value="Eukaryota"/>
</dbReference>
<dbReference type="CDD" id="cd00063">
    <property type="entry name" value="FN3"/>
    <property type="match status" value="1"/>
</dbReference>
<keyword evidence="2 7" id="KW-0472">Membrane</keyword>
<dbReference type="CDD" id="cd00096">
    <property type="entry name" value="Ig"/>
    <property type="match status" value="4"/>
</dbReference>
<evidence type="ECO:0000256" key="7">
    <source>
        <dbReference type="SAM" id="Phobius"/>
    </source>
</evidence>
<reference evidence="10 11" key="1">
    <citation type="journal article" date="2014" name="Nat. Commun.">
        <title>Molecular traces of alternative social organization in a termite genome.</title>
        <authorList>
            <person name="Terrapon N."/>
            <person name="Li C."/>
            <person name="Robertson H.M."/>
            <person name="Ji L."/>
            <person name="Meng X."/>
            <person name="Booth W."/>
            <person name="Chen Z."/>
            <person name="Childers C.P."/>
            <person name="Glastad K.M."/>
            <person name="Gokhale K."/>
            <person name="Gowin J."/>
            <person name="Gronenberg W."/>
            <person name="Hermansen R.A."/>
            <person name="Hu H."/>
            <person name="Hunt B.G."/>
            <person name="Huylmans A.K."/>
            <person name="Khalil S.M."/>
            <person name="Mitchell R.D."/>
            <person name="Munoz-Torres M.C."/>
            <person name="Mustard J.A."/>
            <person name="Pan H."/>
            <person name="Reese J.T."/>
            <person name="Scharf M.E."/>
            <person name="Sun F."/>
            <person name="Vogel H."/>
            <person name="Xiao J."/>
            <person name="Yang W."/>
            <person name="Yang Z."/>
            <person name="Yang Z."/>
            <person name="Zhou J."/>
            <person name="Zhu J."/>
            <person name="Brent C.S."/>
            <person name="Elsik C.G."/>
            <person name="Goodisman M.A."/>
            <person name="Liberles D.A."/>
            <person name="Roe R.M."/>
            <person name="Vargo E.L."/>
            <person name="Vilcinskas A."/>
            <person name="Wang J."/>
            <person name="Bornberg-Bauer E."/>
            <person name="Korb J."/>
            <person name="Zhang G."/>
            <person name="Liebig J."/>
        </authorList>
    </citation>
    <scope>NUCLEOTIDE SEQUENCE [LARGE SCALE GENOMIC DNA]</scope>
    <source>
        <tissue evidence="10">Whole organism</tissue>
    </source>
</reference>
<dbReference type="OMA" id="TKNESCR"/>
<keyword evidence="11" id="KW-1185">Reference proteome</keyword>
<dbReference type="SUPFAM" id="SSF48726">
    <property type="entry name" value="Immunoglobulin"/>
    <property type="match status" value="6"/>
</dbReference>
<dbReference type="InterPro" id="IPR036116">
    <property type="entry name" value="FN3_sf"/>
</dbReference>
<dbReference type="InterPro" id="IPR003599">
    <property type="entry name" value="Ig_sub"/>
</dbReference>
<dbReference type="InterPro" id="IPR036179">
    <property type="entry name" value="Ig-like_dom_sf"/>
</dbReference>
<feature type="domain" description="Ig-like" evidence="8">
    <location>
        <begin position="153"/>
        <end position="239"/>
    </location>
</feature>
<feature type="domain" description="Ig-like" evidence="8">
    <location>
        <begin position="254"/>
        <end position="342"/>
    </location>
</feature>
<dbReference type="PROSITE" id="PS50853">
    <property type="entry name" value="FN3"/>
    <property type="match status" value="1"/>
</dbReference>
<evidence type="ECO:0000313" key="10">
    <source>
        <dbReference type="EMBL" id="KDR12091.1"/>
    </source>
</evidence>
<dbReference type="InParanoid" id="A0A067QRG9"/>
<organism evidence="10 11">
    <name type="scientific">Zootermopsis nevadensis</name>
    <name type="common">Dampwood termite</name>
    <dbReference type="NCBI Taxonomy" id="136037"/>
    <lineage>
        <taxon>Eukaryota</taxon>
        <taxon>Metazoa</taxon>
        <taxon>Ecdysozoa</taxon>
        <taxon>Arthropoda</taxon>
        <taxon>Hexapoda</taxon>
        <taxon>Insecta</taxon>
        <taxon>Pterygota</taxon>
        <taxon>Neoptera</taxon>
        <taxon>Polyneoptera</taxon>
        <taxon>Dictyoptera</taxon>
        <taxon>Blattodea</taxon>
        <taxon>Blattoidea</taxon>
        <taxon>Termitoidae</taxon>
        <taxon>Termopsidae</taxon>
        <taxon>Zootermopsis</taxon>
    </lineage>
</organism>
<dbReference type="InterPro" id="IPR013783">
    <property type="entry name" value="Ig-like_fold"/>
</dbReference>
<keyword evidence="7" id="KW-0812">Transmembrane</keyword>
<evidence type="ECO:0000313" key="11">
    <source>
        <dbReference type="Proteomes" id="UP000027135"/>
    </source>
</evidence>
<accession>A0A067QRG9</accession>
<dbReference type="SUPFAM" id="SSF49265">
    <property type="entry name" value="Fibronectin type III"/>
    <property type="match status" value="1"/>
</dbReference>
<evidence type="ECO:0000256" key="6">
    <source>
        <dbReference type="SAM" id="MobiDB-lite"/>
    </source>
</evidence>
<dbReference type="Pfam" id="PF00041">
    <property type="entry name" value="fn3"/>
    <property type="match status" value="1"/>
</dbReference>
<comment type="subcellular location">
    <subcellularLocation>
        <location evidence="1">Membrane</location>
        <topology evidence="1">Single-pass type I membrane protein</topology>
    </subcellularLocation>
</comment>
<dbReference type="AlphaFoldDB" id="A0A067QRG9"/>
<dbReference type="GO" id="GO:0005911">
    <property type="term" value="C:cell-cell junction"/>
    <property type="evidence" value="ECO:0007669"/>
    <property type="project" value="TreeGrafter"/>
</dbReference>
<evidence type="ECO:0000256" key="5">
    <source>
        <dbReference type="ARBA" id="ARBA00023319"/>
    </source>
</evidence>
<feature type="transmembrane region" description="Helical" evidence="7">
    <location>
        <begin position="813"/>
        <end position="840"/>
    </location>
</feature>
<feature type="domain" description="Ig-like" evidence="8">
    <location>
        <begin position="462"/>
        <end position="559"/>
    </location>
</feature>
<feature type="domain" description="Ig-like" evidence="8">
    <location>
        <begin position="68"/>
        <end position="146"/>
    </location>
</feature>
<dbReference type="STRING" id="136037.A0A067QRG9"/>
<dbReference type="InterPro" id="IPR007110">
    <property type="entry name" value="Ig-like_dom"/>
</dbReference>
<evidence type="ECO:0000256" key="2">
    <source>
        <dbReference type="ARBA" id="ARBA00023136"/>
    </source>
</evidence>
<dbReference type="Pfam" id="PF13927">
    <property type="entry name" value="Ig_3"/>
    <property type="match status" value="4"/>
</dbReference>
<dbReference type="Proteomes" id="UP000027135">
    <property type="component" value="Unassembled WGS sequence"/>
</dbReference>
<evidence type="ECO:0000256" key="1">
    <source>
        <dbReference type="ARBA" id="ARBA00004479"/>
    </source>
</evidence>
<feature type="non-terminal residue" evidence="10">
    <location>
        <position position="1"/>
    </location>
</feature>
<dbReference type="Gene3D" id="2.60.40.10">
    <property type="entry name" value="Immunoglobulins"/>
    <property type="match status" value="7"/>
</dbReference>
<feature type="region of interest" description="Disordered" evidence="6">
    <location>
        <begin position="1"/>
        <end position="21"/>
    </location>
</feature>
<dbReference type="FunCoup" id="A0A067QRG9">
    <property type="interactions" value="98"/>
</dbReference>
<sequence length="1093" mass="120021">WYKEGSTYPLEAETRSGDSRDSVTTAVLTLTPVRGDDGAEYRCVVWNRAMPEGSKLDAKVTLSVNYFPRVEVGPENPLRVERDATANLQCTVDAKPKVNKVRWVRNTRFIATAFTHTIHRVTLDDAGKYTCTADNGLGQSGEAEITLDVLYPPMVTIEAGAGSANHKEAEDGETLVVRCNVSANPSPITVEWLRDGHPGFRQTGSILRIERVSAETAGSYTCRAINILNPSSQPRRRIEKIGNSSITILVRHKPGRAQISPGKPVAAEGTGITLTCSANPPGWPAPQYRWWRDGEHLSGSAPATVLATGQKYTIPSAHLGSEGKYQCQATNEMGHGDPASVAVVVHQPPRFLTKLQPHVTRRVGDSEFSATCGAQGKPKPSIRWLKDGREIISDPKLFDVSTDESESRNSVFTVQSTLRFLGHSRPEGNQLLPADRGLYSCAFENEVKKAESSMHLRIEHEPIILHQYNKVACDLRETAEVVCRVQAYPRPEFQWNYGTNTAPLLTSSEGHYELNMTTESGDIYTTVLKISNVREEDYGQYTCRVANSLGTIRTGINLQPKGSPERPSSIKATEVGHNYVTLVWEPGFDGGHQNTKFFVSYRRVLASVGDELMASECYGAVGVVPRRSNGEGWQEFDCQRNNPCNVTSLEQHHTYVFKVKAINTKGHSNYSDEVAAVTKVDRIPEPQHVTFDPVTHTLSVNVGATCLQLVALVEASVDGGDGPSAWRQVETIPIPGGPSATRKEATIMSLVWHEGQQTSVGRSLGDDGAEERPVMATHQANPRVRVKLCLRAEHDHCSDYTDANSKCRLVRCFFVGVPTPIAIIVSCVVFVLFAGLLFMFCRCKRNQHKKGSGKDYEMESTVRPSLVTQQPPPPYYPSSGLENKALEHSLDLALDEPAKSPVYASQNGYGYHGNPPQGHNINGGEWVNMGYMDNSYSNSNNGGSVNSQDSLWQMKLAAAGSNSGGGNSVPDGYDPLTHGGYGAVDDYAPYPHMTSAPGDMDYQHHAPGSNVMQQRQDYGPDPYAAVHKPKKRMDQHIDSPYHDVSGLPDPYMDQLDCDDSKPPHISLSFDESLESGYSTPNSRTRRVIREIIV</sequence>
<dbReference type="PROSITE" id="PS50835">
    <property type="entry name" value="IG_LIKE"/>
    <property type="match status" value="6"/>
</dbReference>
<dbReference type="SMART" id="SM00060">
    <property type="entry name" value="FN3"/>
    <property type="match status" value="1"/>
</dbReference>
<keyword evidence="5" id="KW-0393">Immunoglobulin domain</keyword>
<dbReference type="InterPro" id="IPR003961">
    <property type="entry name" value="FN3_dom"/>
</dbReference>
<feature type="domain" description="Ig-like" evidence="8">
    <location>
        <begin position="349"/>
        <end position="457"/>
    </location>
</feature>
<dbReference type="InterPro" id="IPR013162">
    <property type="entry name" value="CD80_C2-set"/>
</dbReference>
<dbReference type="PANTHER" id="PTHR11640">
    <property type="entry name" value="NEPHRIN"/>
    <property type="match status" value="1"/>
</dbReference>
<gene>
    <name evidence="10" type="ORF">L798_14013</name>
</gene>
<name>A0A067QRG9_ZOONE</name>
<dbReference type="InterPro" id="IPR013151">
    <property type="entry name" value="Immunoglobulin_dom"/>
</dbReference>
<dbReference type="GO" id="GO:0050839">
    <property type="term" value="F:cell adhesion molecule binding"/>
    <property type="evidence" value="ECO:0007669"/>
    <property type="project" value="TreeGrafter"/>
</dbReference>
<dbReference type="PANTHER" id="PTHR11640:SF134">
    <property type="entry name" value="ECHINOID, ISOFORM A-RELATED"/>
    <property type="match status" value="1"/>
</dbReference>
<keyword evidence="7" id="KW-1133">Transmembrane helix</keyword>
<feature type="domain" description="Ig-like" evidence="8">
    <location>
        <begin position="1"/>
        <end position="61"/>
    </location>
</feature>
<dbReference type="InterPro" id="IPR003598">
    <property type="entry name" value="Ig_sub2"/>
</dbReference>
<dbReference type="GO" id="GO:0005886">
    <property type="term" value="C:plasma membrane"/>
    <property type="evidence" value="ECO:0007669"/>
    <property type="project" value="TreeGrafter"/>
</dbReference>
<dbReference type="SMART" id="SM00408">
    <property type="entry name" value="IGc2"/>
    <property type="match status" value="5"/>
</dbReference>
<dbReference type="InterPro" id="IPR051275">
    <property type="entry name" value="Cell_adhesion_signaling"/>
</dbReference>
<evidence type="ECO:0000259" key="8">
    <source>
        <dbReference type="PROSITE" id="PS50835"/>
    </source>
</evidence>
<feature type="region of interest" description="Disordered" evidence="6">
    <location>
        <begin position="848"/>
        <end position="880"/>
    </location>
</feature>
<proteinExistence type="predicted"/>
<evidence type="ECO:0000259" key="9">
    <source>
        <dbReference type="PROSITE" id="PS50853"/>
    </source>
</evidence>
<feature type="compositionally biased region" description="Basic and acidic residues" evidence="6">
    <location>
        <begin position="12"/>
        <end position="21"/>
    </location>
</feature>
<protein>
    <submittedName>
        <fullName evidence="10">Hemicentin-1</fullName>
    </submittedName>
</protein>